<dbReference type="Proteomes" id="UP000050482">
    <property type="component" value="Unassembled WGS sequence"/>
</dbReference>
<dbReference type="AlphaFoldDB" id="A0A0P9CYH7"/>
<name>A0A0P9CYH7_9BACL</name>
<dbReference type="NCBIfam" id="NF041644">
    <property type="entry name" value="CBO0543_fam"/>
    <property type="match status" value="1"/>
</dbReference>
<dbReference type="RefSeq" id="WP_054970860.1">
    <property type="nucleotide sequence ID" value="NZ_LJCO01000085.1"/>
</dbReference>
<evidence type="ECO:0000256" key="1">
    <source>
        <dbReference type="SAM" id="Phobius"/>
    </source>
</evidence>
<dbReference type="EMBL" id="LJCO01000085">
    <property type="protein sequence ID" value="KPV41959.1"/>
    <property type="molecule type" value="Genomic_DNA"/>
</dbReference>
<feature type="transmembrane region" description="Helical" evidence="1">
    <location>
        <begin position="63"/>
        <end position="83"/>
    </location>
</feature>
<feature type="transmembrane region" description="Helical" evidence="1">
    <location>
        <begin position="95"/>
        <end position="113"/>
    </location>
</feature>
<dbReference type="OrthoDB" id="1730091at2"/>
<protein>
    <submittedName>
        <fullName evidence="2">Uncharacterized protein</fullName>
    </submittedName>
</protein>
<dbReference type="PATRIC" id="fig|471514.4.peg.992"/>
<feature type="transmembrane region" description="Helical" evidence="1">
    <location>
        <begin position="149"/>
        <end position="167"/>
    </location>
</feature>
<reference evidence="2 3" key="1">
    <citation type="submission" date="2015-09" db="EMBL/GenBank/DDBJ databases">
        <title>Draft genome sequence of Alicyclobacillus ferrooxydans DSM 22381.</title>
        <authorList>
            <person name="Hemp J."/>
        </authorList>
    </citation>
    <scope>NUCLEOTIDE SEQUENCE [LARGE SCALE GENOMIC DNA]</scope>
    <source>
        <strain evidence="2 3">TC-34</strain>
    </source>
</reference>
<sequence length="174" mass="20789">MFPIVIGLVSVLAAWRWGDWRNWRHYLPTIQYFIGGDMLYNLLCERYLLWDYPHPPNLLPNHLVTNLFIMFVIYPSTMLIYLYRYPYGKSVLKQVLYILMWIVAWMAYELYMITHGLCVYHHGWTYAWSIGFACVMVSMLRLHHTRPLAAYILSIPITLFLLVWFHVPVLQGVK</sequence>
<keyword evidence="1" id="KW-0472">Membrane</keyword>
<keyword evidence="1" id="KW-0812">Transmembrane</keyword>
<dbReference type="InterPro" id="IPR048147">
    <property type="entry name" value="CBO0543-like"/>
</dbReference>
<evidence type="ECO:0000313" key="2">
    <source>
        <dbReference type="EMBL" id="KPV41959.1"/>
    </source>
</evidence>
<keyword evidence="3" id="KW-1185">Reference proteome</keyword>
<proteinExistence type="predicted"/>
<accession>A0A0P9CYH7</accession>
<keyword evidence="1" id="KW-1133">Transmembrane helix</keyword>
<feature type="transmembrane region" description="Helical" evidence="1">
    <location>
        <begin position="125"/>
        <end position="142"/>
    </location>
</feature>
<comment type="caution">
    <text evidence="2">The sequence shown here is derived from an EMBL/GenBank/DDBJ whole genome shotgun (WGS) entry which is preliminary data.</text>
</comment>
<evidence type="ECO:0000313" key="3">
    <source>
        <dbReference type="Proteomes" id="UP000050482"/>
    </source>
</evidence>
<organism evidence="2 3">
    <name type="scientific">Alicyclobacillus ferrooxydans</name>
    <dbReference type="NCBI Taxonomy" id="471514"/>
    <lineage>
        <taxon>Bacteria</taxon>
        <taxon>Bacillati</taxon>
        <taxon>Bacillota</taxon>
        <taxon>Bacilli</taxon>
        <taxon>Bacillales</taxon>
        <taxon>Alicyclobacillaceae</taxon>
        <taxon>Alicyclobacillus</taxon>
    </lineage>
</organism>
<gene>
    <name evidence="2" type="ORF">AN477_19470</name>
</gene>
<dbReference type="STRING" id="471514.AN477_19470"/>